<dbReference type="PANTHER" id="PTHR31466:SF1">
    <property type="entry name" value="RIKEN CDNA 4930433I11 GENE"/>
    <property type="match status" value="1"/>
</dbReference>
<keyword evidence="3" id="KW-1185">Reference proteome</keyword>
<name>S7MVZ8_MYOBR</name>
<proteinExistence type="predicted"/>
<evidence type="ECO:0000313" key="2">
    <source>
        <dbReference type="EMBL" id="EPQ08689.1"/>
    </source>
</evidence>
<feature type="compositionally biased region" description="Polar residues" evidence="1">
    <location>
        <begin position="81"/>
        <end position="91"/>
    </location>
</feature>
<protein>
    <submittedName>
        <fullName evidence="2">Uncharacterized protein</fullName>
    </submittedName>
</protein>
<reference evidence="2 3" key="1">
    <citation type="journal article" date="2013" name="Nat. Commun.">
        <title>Genome analysis reveals insights into physiology and longevity of the Brandt's bat Myotis brandtii.</title>
        <authorList>
            <person name="Seim I."/>
            <person name="Fang X."/>
            <person name="Xiong Z."/>
            <person name="Lobanov A.V."/>
            <person name="Huang Z."/>
            <person name="Ma S."/>
            <person name="Feng Y."/>
            <person name="Turanov A.A."/>
            <person name="Zhu Y."/>
            <person name="Lenz T.L."/>
            <person name="Gerashchenko M.V."/>
            <person name="Fan D."/>
            <person name="Hee Yim S."/>
            <person name="Yao X."/>
            <person name="Jordan D."/>
            <person name="Xiong Y."/>
            <person name="Ma Y."/>
            <person name="Lyapunov A.N."/>
            <person name="Chen G."/>
            <person name="Kulakova O.I."/>
            <person name="Sun Y."/>
            <person name="Lee S.G."/>
            <person name="Bronson R.T."/>
            <person name="Moskalev A.A."/>
            <person name="Sunyaev S.R."/>
            <person name="Zhang G."/>
            <person name="Krogh A."/>
            <person name="Wang J."/>
            <person name="Gladyshev V.N."/>
        </authorList>
    </citation>
    <scope>NUCLEOTIDE SEQUENCE [LARGE SCALE GENOMIC DNA]</scope>
</reference>
<dbReference type="InterPro" id="IPR040292">
    <property type="entry name" value="C2orf78-like"/>
</dbReference>
<organism evidence="2 3">
    <name type="scientific">Myotis brandtii</name>
    <name type="common">Brandt's bat</name>
    <dbReference type="NCBI Taxonomy" id="109478"/>
    <lineage>
        <taxon>Eukaryota</taxon>
        <taxon>Metazoa</taxon>
        <taxon>Chordata</taxon>
        <taxon>Craniata</taxon>
        <taxon>Vertebrata</taxon>
        <taxon>Euteleostomi</taxon>
        <taxon>Mammalia</taxon>
        <taxon>Eutheria</taxon>
        <taxon>Laurasiatheria</taxon>
        <taxon>Chiroptera</taxon>
        <taxon>Yangochiroptera</taxon>
        <taxon>Vespertilionidae</taxon>
        <taxon>Myotis</taxon>
    </lineage>
</organism>
<sequence length="125" mass="12974">MDKPQVHPVPRRPQSLASHRPVVTNPAKPAAVTASRPTPVSLTCPARSARLTSTNSAVPGLNNPARPSVPQPPASRPGPYKTSSCASTQRGACSLCCESAPDPAQASQPLSTPGFRPPTNSMEET</sequence>
<accession>S7MVZ8</accession>
<dbReference type="Proteomes" id="UP000052978">
    <property type="component" value="Unassembled WGS sequence"/>
</dbReference>
<feature type="region of interest" description="Disordered" evidence="1">
    <location>
        <begin position="1"/>
        <end position="125"/>
    </location>
</feature>
<gene>
    <name evidence="2" type="ORF">D623_10001847</name>
</gene>
<dbReference type="PANTHER" id="PTHR31466">
    <property type="entry name" value="GENE 5591-RELATED"/>
    <property type="match status" value="1"/>
</dbReference>
<evidence type="ECO:0000256" key="1">
    <source>
        <dbReference type="SAM" id="MobiDB-lite"/>
    </source>
</evidence>
<dbReference type="EMBL" id="KE162502">
    <property type="protein sequence ID" value="EPQ08689.1"/>
    <property type="molecule type" value="Genomic_DNA"/>
</dbReference>
<feature type="compositionally biased region" description="Pro residues" evidence="1">
    <location>
        <begin position="67"/>
        <end position="76"/>
    </location>
</feature>
<evidence type="ECO:0000313" key="3">
    <source>
        <dbReference type="Proteomes" id="UP000052978"/>
    </source>
</evidence>
<dbReference type="AlphaFoldDB" id="S7MVZ8"/>